<dbReference type="SUPFAM" id="SSF48452">
    <property type="entry name" value="TPR-like"/>
    <property type="match status" value="1"/>
</dbReference>
<dbReference type="STRING" id="190974.SAMN05216439_0161"/>
<dbReference type="InterPro" id="IPR011990">
    <property type="entry name" value="TPR-like_helical_dom_sf"/>
</dbReference>
<dbReference type="AlphaFoldDB" id="A0A1H7NC18"/>
<evidence type="ECO:0000313" key="2">
    <source>
        <dbReference type="Proteomes" id="UP000199506"/>
    </source>
</evidence>
<reference evidence="1 2" key="1">
    <citation type="submission" date="2016-10" db="EMBL/GenBank/DDBJ databases">
        <authorList>
            <person name="de Groot N.N."/>
        </authorList>
    </citation>
    <scope>NUCLEOTIDE SEQUENCE [LARGE SCALE GENOMIC DNA]</scope>
    <source>
        <strain evidence="1 2">DSM 11978</strain>
    </source>
</reference>
<organism evidence="1 2">
    <name type="scientific">Methanobrevibacter gottschalkii</name>
    <dbReference type="NCBI Taxonomy" id="190974"/>
    <lineage>
        <taxon>Archaea</taxon>
        <taxon>Methanobacteriati</taxon>
        <taxon>Methanobacteriota</taxon>
        <taxon>Methanomada group</taxon>
        <taxon>Methanobacteria</taxon>
        <taxon>Methanobacteriales</taxon>
        <taxon>Methanobacteriaceae</taxon>
        <taxon>Methanobrevibacter</taxon>
    </lineage>
</organism>
<name>A0A1H7NC18_9EURY</name>
<evidence type="ECO:0000313" key="1">
    <source>
        <dbReference type="EMBL" id="SEL20994.1"/>
    </source>
</evidence>
<protein>
    <recommendedName>
        <fullName evidence="3">Tetratricopeptide repeat-containing protein</fullName>
    </recommendedName>
</protein>
<dbReference type="EMBL" id="FOAK01000012">
    <property type="protein sequence ID" value="SEL20994.1"/>
    <property type="molecule type" value="Genomic_DNA"/>
</dbReference>
<sequence length="335" mass="39501">MSVKELLKECGFLYFKEDYKNLLIKCEEVLKIDEKNPIALNYKAIAFYYFDMDDIALKILNDTQKLYPKNYYTLSIKSLVYIALKEYRKALDCCNEGLKIKNFDLLEINKIKALIYLDKIDDAYNFYNTIECPNFKFEEILIECEKYSEALNSYNSKLKENSQDLELIDNVKTLMVKYDLNVKPNWDEEFYISWIYHIKHNDNKNCPKCGSKLIPIVYGYPLEEALKQEKNGEIILGGCCINDEMGNLHCPNCKNDFYIDALHIDAKGPLYDYIVLKINNLDELLFDEICCSIYKIREDIEYFDDDEFKAFINHLISIGYLYEPVKGYIKLVDIH</sequence>
<dbReference type="Proteomes" id="UP000199506">
    <property type="component" value="Unassembled WGS sequence"/>
</dbReference>
<dbReference type="Gene3D" id="1.25.40.10">
    <property type="entry name" value="Tetratricopeptide repeat domain"/>
    <property type="match status" value="1"/>
</dbReference>
<proteinExistence type="predicted"/>
<dbReference type="OrthoDB" id="115601at2157"/>
<accession>A0A1H7NC18</accession>
<gene>
    <name evidence="1" type="ORF">SAMN05216439_0161</name>
</gene>
<dbReference type="RefSeq" id="WP_069574627.1">
    <property type="nucleotide sequence ID" value="NZ_FOAK01000012.1"/>
</dbReference>
<evidence type="ECO:0008006" key="3">
    <source>
        <dbReference type="Google" id="ProtNLM"/>
    </source>
</evidence>